<dbReference type="InterPro" id="IPR005467">
    <property type="entry name" value="His_kinase_dom"/>
</dbReference>
<keyword evidence="12" id="KW-1185">Reference proteome</keyword>
<dbReference type="InterPro" id="IPR036890">
    <property type="entry name" value="HATPase_C_sf"/>
</dbReference>
<dbReference type="Pfam" id="PF02518">
    <property type="entry name" value="HATPase_c"/>
    <property type="match status" value="1"/>
</dbReference>
<sequence>MPSPKRFSYLGTMFDKQQRLVLSFSIPLLLLLLTVLMLVGVSGYLVAFIAAIFSLWLCYLVVAIRAETQYQINTLSNLIEAMIQGDYNMRSRLNDSQGLNDISMLLNQLADTLLNQKMAAKESRLLLERMLEQMDAMVLITNEQGYVVMSNQYARQVFNFDAVKQTQVHLPSDVKGKQVTECSDEILNFGKAGQAGQYFLFKDSFLNQGKQHQLYIIRDANRLLMEKERKAWQGLLRVLSHELNNSLTPIIGISQQLQKKLAHEDKITDSSQWQAGIGIISERASSLSSFINSYGELTHLPPPQKSMHCLKAMIEDTAVLYPNLRVSLAIDESLAIHVDKKQFEQVLVNIFKNAQEAMLNQPVPSLQIAAKVEQQNIVLQIQDTGIGISNPDNLFVPFYSTKPQGSGIGLALCRQILFNHNASITLSNNPQGIGACTTIIFNGQGN</sequence>
<keyword evidence="4" id="KW-0808">Transferase</keyword>
<dbReference type="AlphaFoldDB" id="A0A919EP80"/>
<dbReference type="Gene3D" id="3.30.565.10">
    <property type="entry name" value="Histidine kinase-like ATPase, C-terminal domain"/>
    <property type="match status" value="1"/>
</dbReference>
<dbReference type="GO" id="GO:0000155">
    <property type="term" value="F:phosphorelay sensor kinase activity"/>
    <property type="evidence" value="ECO:0007669"/>
    <property type="project" value="InterPro"/>
</dbReference>
<dbReference type="Proteomes" id="UP000623842">
    <property type="component" value="Unassembled WGS sequence"/>
</dbReference>
<gene>
    <name evidence="11" type="ORF">GCM10017161_38880</name>
</gene>
<comment type="caution">
    <text evidence="11">The sequence shown here is derived from an EMBL/GenBank/DDBJ whole genome shotgun (WGS) entry which is preliminary data.</text>
</comment>
<keyword evidence="9" id="KW-0472">Membrane</keyword>
<evidence type="ECO:0000256" key="1">
    <source>
        <dbReference type="ARBA" id="ARBA00000085"/>
    </source>
</evidence>
<dbReference type="EMBL" id="BNCK01000011">
    <property type="protein sequence ID" value="GHG05486.1"/>
    <property type="molecule type" value="Genomic_DNA"/>
</dbReference>
<dbReference type="SUPFAM" id="SSF55874">
    <property type="entry name" value="ATPase domain of HSP90 chaperone/DNA topoisomerase II/histidine kinase"/>
    <property type="match status" value="1"/>
</dbReference>
<dbReference type="GO" id="GO:0005524">
    <property type="term" value="F:ATP binding"/>
    <property type="evidence" value="ECO:0007669"/>
    <property type="project" value="UniProtKB-KW"/>
</dbReference>
<comment type="catalytic activity">
    <reaction evidence="1">
        <text>ATP + protein L-histidine = ADP + protein N-phospho-L-histidine.</text>
        <dbReference type="EC" id="2.7.13.3"/>
    </reaction>
</comment>
<protein>
    <recommendedName>
        <fullName evidence="2">histidine kinase</fullName>
        <ecNumber evidence="2">2.7.13.3</ecNumber>
    </recommendedName>
</protein>
<evidence type="ECO:0000256" key="6">
    <source>
        <dbReference type="ARBA" id="ARBA00022777"/>
    </source>
</evidence>
<feature type="transmembrane region" description="Helical" evidence="9">
    <location>
        <begin position="20"/>
        <end position="39"/>
    </location>
</feature>
<dbReference type="PANTHER" id="PTHR43065:SF46">
    <property type="entry name" value="C4-DICARBOXYLATE TRANSPORT SENSOR PROTEIN DCTB"/>
    <property type="match status" value="1"/>
</dbReference>
<dbReference type="PROSITE" id="PS50109">
    <property type="entry name" value="HIS_KIN"/>
    <property type="match status" value="1"/>
</dbReference>
<evidence type="ECO:0000256" key="2">
    <source>
        <dbReference type="ARBA" id="ARBA00012438"/>
    </source>
</evidence>
<keyword evidence="7" id="KW-0067">ATP-binding</keyword>
<keyword evidence="5" id="KW-0547">Nucleotide-binding</keyword>
<feature type="domain" description="Histidine kinase" evidence="10">
    <location>
        <begin position="238"/>
        <end position="445"/>
    </location>
</feature>
<dbReference type="RefSeq" id="WP_189774149.1">
    <property type="nucleotide sequence ID" value="NZ_BNCK01000011.1"/>
</dbReference>
<dbReference type="SMART" id="SM00387">
    <property type="entry name" value="HATPase_c"/>
    <property type="match status" value="1"/>
</dbReference>
<dbReference type="EC" id="2.7.13.3" evidence="2"/>
<dbReference type="CDD" id="cd00082">
    <property type="entry name" value="HisKA"/>
    <property type="match status" value="1"/>
</dbReference>
<dbReference type="SUPFAM" id="SSF47384">
    <property type="entry name" value="Homodimeric domain of signal transducing histidine kinase"/>
    <property type="match status" value="1"/>
</dbReference>
<keyword evidence="9" id="KW-1133">Transmembrane helix</keyword>
<keyword evidence="9" id="KW-0812">Transmembrane</keyword>
<reference evidence="11" key="2">
    <citation type="submission" date="2020-09" db="EMBL/GenBank/DDBJ databases">
        <authorList>
            <person name="Sun Q."/>
            <person name="Kim S."/>
        </authorList>
    </citation>
    <scope>NUCLEOTIDE SEQUENCE</scope>
    <source>
        <strain evidence="11">KCTC 42731</strain>
    </source>
</reference>
<dbReference type="PRINTS" id="PR00344">
    <property type="entry name" value="BCTRLSENSOR"/>
</dbReference>
<dbReference type="InterPro" id="IPR003594">
    <property type="entry name" value="HATPase_dom"/>
</dbReference>
<evidence type="ECO:0000256" key="8">
    <source>
        <dbReference type="ARBA" id="ARBA00023012"/>
    </source>
</evidence>
<accession>A0A919EP80</accession>
<proteinExistence type="predicted"/>
<dbReference type="InterPro" id="IPR003661">
    <property type="entry name" value="HisK_dim/P_dom"/>
</dbReference>
<dbReference type="InterPro" id="IPR004358">
    <property type="entry name" value="Sig_transdc_His_kin-like_C"/>
</dbReference>
<evidence type="ECO:0000256" key="4">
    <source>
        <dbReference type="ARBA" id="ARBA00022679"/>
    </source>
</evidence>
<evidence type="ECO:0000256" key="9">
    <source>
        <dbReference type="SAM" id="Phobius"/>
    </source>
</evidence>
<dbReference type="Gene3D" id="1.10.287.130">
    <property type="match status" value="1"/>
</dbReference>
<organism evidence="11 12">
    <name type="scientific">Thalassotalea marina</name>
    <dbReference type="NCBI Taxonomy" id="1673741"/>
    <lineage>
        <taxon>Bacteria</taxon>
        <taxon>Pseudomonadati</taxon>
        <taxon>Pseudomonadota</taxon>
        <taxon>Gammaproteobacteria</taxon>
        <taxon>Alteromonadales</taxon>
        <taxon>Colwelliaceae</taxon>
        <taxon>Thalassotalea</taxon>
    </lineage>
</organism>
<evidence type="ECO:0000256" key="3">
    <source>
        <dbReference type="ARBA" id="ARBA00022553"/>
    </source>
</evidence>
<evidence type="ECO:0000313" key="11">
    <source>
        <dbReference type="EMBL" id="GHG05486.1"/>
    </source>
</evidence>
<dbReference type="InterPro" id="IPR036097">
    <property type="entry name" value="HisK_dim/P_sf"/>
</dbReference>
<evidence type="ECO:0000256" key="7">
    <source>
        <dbReference type="ARBA" id="ARBA00022840"/>
    </source>
</evidence>
<name>A0A919EP80_9GAMM</name>
<keyword evidence="3" id="KW-0597">Phosphoprotein</keyword>
<evidence type="ECO:0000259" key="10">
    <source>
        <dbReference type="PROSITE" id="PS50109"/>
    </source>
</evidence>
<dbReference type="PANTHER" id="PTHR43065">
    <property type="entry name" value="SENSOR HISTIDINE KINASE"/>
    <property type="match status" value="1"/>
</dbReference>
<keyword evidence="8" id="KW-0902">Two-component regulatory system</keyword>
<reference evidence="11" key="1">
    <citation type="journal article" date="2014" name="Int. J. Syst. Evol. Microbiol.">
        <title>Complete genome sequence of Corynebacterium casei LMG S-19264T (=DSM 44701T), isolated from a smear-ripened cheese.</title>
        <authorList>
            <consortium name="US DOE Joint Genome Institute (JGI-PGF)"/>
            <person name="Walter F."/>
            <person name="Albersmeier A."/>
            <person name="Kalinowski J."/>
            <person name="Ruckert C."/>
        </authorList>
    </citation>
    <scope>NUCLEOTIDE SEQUENCE</scope>
    <source>
        <strain evidence="11">KCTC 42731</strain>
    </source>
</reference>
<keyword evidence="6 11" id="KW-0418">Kinase</keyword>
<evidence type="ECO:0000256" key="5">
    <source>
        <dbReference type="ARBA" id="ARBA00022741"/>
    </source>
</evidence>
<evidence type="ECO:0000313" key="12">
    <source>
        <dbReference type="Proteomes" id="UP000623842"/>
    </source>
</evidence>
<feature type="transmembrane region" description="Helical" evidence="9">
    <location>
        <begin position="45"/>
        <end position="64"/>
    </location>
</feature>